<dbReference type="EMBL" id="DXGA01000025">
    <property type="protein sequence ID" value="HIW93152.1"/>
    <property type="molecule type" value="Genomic_DNA"/>
</dbReference>
<reference evidence="2" key="1">
    <citation type="journal article" date="2021" name="PeerJ">
        <title>Extensive microbial diversity within the chicken gut microbiome revealed by metagenomics and culture.</title>
        <authorList>
            <person name="Gilroy R."/>
            <person name="Ravi A."/>
            <person name="Getino M."/>
            <person name="Pursley I."/>
            <person name="Horton D.L."/>
            <person name="Alikhan N.F."/>
            <person name="Baker D."/>
            <person name="Gharbi K."/>
            <person name="Hall N."/>
            <person name="Watson M."/>
            <person name="Adriaenssens E.M."/>
            <person name="Foster-Nyarko E."/>
            <person name="Jarju S."/>
            <person name="Secka A."/>
            <person name="Antonio M."/>
            <person name="Oren A."/>
            <person name="Chaudhuri R.R."/>
            <person name="La Ragione R."/>
            <person name="Hildebrand F."/>
            <person name="Pallen M.J."/>
        </authorList>
    </citation>
    <scope>NUCLEOTIDE SEQUENCE</scope>
    <source>
        <strain evidence="2">ChiGjej6B6-1540</strain>
    </source>
</reference>
<evidence type="ECO:0008006" key="4">
    <source>
        <dbReference type="Google" id="ProtNLM"/>
    </source>
</evidence>
<reference evidence="2" key="2">
    <citation type="submission" date="2021-04" db="EMBL/GenBank/DDBJ databases">
        <authorList>
            <person name="Gilroy R."/>
        </authorList>
    </citation>
    <scope>NUCLEOTIDE SEQUENCE</scope>
    <source>
        <strain evidence="2">ChiGjej6B6-1540</strain>
    </source>
</reference>
<keyword evidence="1" id="KW-0812">Transmembrane</keyword>
<keyword evidence="1" id="KW-1133">Transmembrane helix</keyword>
<dbReference type="AlphaFoldDB" id="A0A9D1RSU9"/>
<gene>
    <name evidence="2" type="ORF">H9868_01290</name>
</gene>
<accession>A0A9D1RSU9</accession>
<dbReference type="Proteomes" id="UP000824192">
    <property type="component" value="Unassembled WGS sequence"/>
</dbReference>
<evidence type="ECO:0000313" key="3">
    <source>
        <dbReference type="Proteomes" id="UP000824192"/>
    </source>
</evidence>
<evidence type="ECO:0000313" key="2">
    <source>
        <dbReference type="EMBL" id="HIW93152.1"/>
    </source>
</evidence>
<proteinExistence type="predicted"/>
<feature type="transmembrane region" description="Helical" evidence="1">
    <location>
        <begin position="36"/>
        <end position="55"/>
    </location>
</feature>
<name>A0A9D1RSU9_9FIRM</name>
<feature type="transmembrane region" description="Helical" evidence="1">
    <location>
        <begin position="61"/>
        <end position="84"/>
    </location>
</feature>
<sequence>MNDDFAFTTRYDKTAYQALSQASWQMFRKPRLQSQAYPILAALSVLVAASMLVKRDSLEPAIIAGGVGLIVFMLAAIPISGVTARAKMCSHAMKDAQKKGPLPAQVHFSFGSDGIRATVNDQTNLMRYSQVSALAALGSWRFIFFGEAAYLYRCADLPDEAQAKRLDAWLEEKCGQPFRKLKGEGPKLP</sequence>
<comment type="caution">
    <text evidence="2">The sequence shown here is derived from an EMBL/GenBank/DDBJ whole genome shotgun (WGS) entry which is preliminary data.</text>
</comment>
<keyword evidence="1" id="KW-0472">Membrane</keyword>
<organism evidence="2 3">
    <name type="scientific">Candidatus Flavonifractor merdipullorum</name>
    <dbReference type="NCBI Taxonomy" id="2838590"/>
    <lineage>
        <taxon>Bacteria</taxon>
        <taxon>Bacillati</taxon>
        <taxon>Bacillota</taxon>
        <taxon>Clostridia</taxon>
        <taxon>Eubacteriales</taxon>
        <taxon>Oscillospiraceae</taxon>
        <taxon>Flavonifractor</taxon>
    </lineage>
</organism>
<protein>
    <recommendedName>
        <fullName evidence="4">YcxB family protein</fullName>
    </recommendedName>
</protein>
<evidence type="ECO:0000256" key="1">
    <source>
        <dbReference type="SAM" id="Phobius"/>
    </source>
</evidence>